<organism evidence="2 3">
    <name type="scientific">Paragonimus westermani</name>
    <dbReference type="NCBI Taxonomy" id="34504"/>
    <lineage>
        <taxon>Eukaryota</taxon>
        <taxon>Metazoa</taxon>
        <taxon>Spiralia</taxon>
        <taxon>Lophotrochozoa</taxon>
        <taxon>Platyhelminthes</taxon>
        <taxon>Trematoda</taxon>
        <taxon>Digenea</taxon>
        <taxon>Plagiorchiida</taxon>
        <taxon>Troglotremata</taxon>
        <taxon>Troglotrematidae</taxon>
        <taxon>Paragonimus</taxon>
    </lineage>
</organism>
<accession>A0A8T0DJ89</accession>
<evidence type="ECO:0000313" key="3">
    <source>
        <dbReference type="Proteomes" id="UP000699462"/>
    </source>
</evidence>
<feature type="non-terminal residue" evidence="2">
    <location>
        <position position="1"/>
    </location>
</feature>
<evidence type="ECO:0000256" key="1">
    <source>
        <dbReference type="SAM" id="MobiDB-lite"/>
    </source>
</evidence>
<dbReference type="EMBL" id="JTDF01004276">
    <property type="protein sequence ID" value="KAF8567038.1"/>
    <property type="molecule type" value="Genomic_DNA"/>
</dbReference>
<reference evidence="2 3" key="1">
    <citation type="submission" date="2019-07" db="EMBL/GenBank/DDBJ databases">
        <title>Annotation for the trematode Paragonimus westermani.</title>
        <authorList>
            <person name="Choi Y.-J."/>
        </authorList>
    </citation>
    <scope>NUCLEOTIDE SEQUENCE [LARGE SCALE GENOMIC DNA]</scope>
    <source>
        <strain evidence="2">180907_Pwestermani</strain>
    </source>
</reference>
<proteinExistence type="predicted"/>
<protein>
    <submittedName>
        <fullName evidence="2">Uncharacterized protein</fullName>
    </submittedName>
</protein>
<feature type="region of interest" description="Disordered" evidence="1">
    <location>
        <begin position="280"/>
        <end position="300"/>
    </location>
</feature>
<sequence>ELTYLFREPFQARRSEAPKNHDRTASATDYPDSAEVCYLTHKTLNRNQQGETDRNAPPKTQEYCTLQPPLSQVGSQLLLENESYRTLFVPRSFTYSDQCIENCIAKAAPISSGARTVLSRNKLFISEPTDQNDFDLARDITFQSQRTPIPIFKPEHNTFGLSNNIEKSTKGIKHTQGKLLNVCPANEGYDAICVNGDREHEFIERNITFLSDNEFKTKDSNTNSASIPKNKTKVLANRTMLNNKQMLNDPVLYTVENVVNIKKCSADHLIKRQQERNYSVNPLDPVKDGLPHPQKHTTFV</sequence>
<name>A0A8T0DJ89_9TREM</name>
<gene>
    <name evidence="2" type="ORF">P879_09133</name>
</gene>
<dbReference type="Proteomes" id="UP000699462">
    <property type="component" value="Unassembled WGS sequence"/>
</dbReference>
<comment type="caution">
    <text evidence="2">The sequence shown here is derived from an EMBL/GenBank/DDBJ whole genome shotgun (WGS) entry which is preliminary data.</text>
</comment>
<keyword evidence="3" id="KW-1185">Reference proteome</keyword>
<dbReference type="AlphaFoldDB" id="A0A8T0DJ89"/>
<evidence type="ECO:0000313" key="2">
    <source>
        <dbReference type="EMBL" id="KAF8567038.1"/>
    </source>
</evidence>